<name>A0A7G9S050_9FIRM</name>
<dbReference type="InterPro" id="IPR009736">
    <property type="entry name" value="DUF1307"/>
</dbReference>
<dbReference type="Gene3D" id="3.30.1830.10">
    <property type="entry name" value="YehR-like"/>
    <property type="match status" value="1"/>
</dbReference>
<gene>
    <name evidence="1" type="ORF">H9L01_02335</name>
</gene>
<organism evidence="1 2">
    <name type="scientific">Erysipelothrix inopinata</name>
    <dbReference type="NCBI Taxonomy" id="225084"/>
    <lineage>
        <taxon>Bacteria</taxon>
        <taxon>Bacillati</taxon>
        <taxon>Bacillota</taxon>
        <taxon>Erysipelotrichia</taxon>
        <taxon>Erysipelotrichales</taxon>
        <taxon>Erysipelotrichaceae</taxon>
        <taxon>Erysipelothrix</taxon>
    </lineage>
</organism>
<evidence type="ECO:0000313" key="2">
    <source>
        <dbReference type="Proteomes" id="UP000515928"/>
    </source>
</evidence>
<accession>A0A7G9S050</accession>
<dbReference type="EMBL" id="CP060715">
    <property type="protein sequence ID" value="QNN61225.1"/>
    <property type="molecule type" value="Genomic_DNA"/>
</dbReference>
<protein>
    <submittedName>
        <fullName evidence="1">DUF1307 domain-containing protein</fullName>
    </submittedName>
</protein>
<dbReference type="InterPro" id="IPR036699">
    <property type="entry name" value="YehR-like_sf"/>
</dbReference>
<dbReference type="SUPFAM" id="SSF160704">
    <property type="entry name" value="YehR-like"/>
    <property type="match status" value="1"/>
</dbReference>
<evidence type="ECO:0000313" key="1">
    <source>
        <dbReference type="EMBL" id="QNN61225.1"/>
    </source>
</evidence>
<sequence length="170" mass="19373">MKKVLIIGIIMLVLVGCTNKKEKPINLAKDLPIDIVEEEKLDVVVCEITEGDNTLTDTMTGFQDRMKTSTIESVMDYSNDIERGKITETDIKNNMEDTKKDYLGIEGVSYEYSIEGTIVTEKLITDYTKASMKQLYFEGMVDTKESEYISMDRTIESYLDDGMRCKAIEE</sequence>
<dbReference type="PROSITE" id="PS51257">
    <property type="entry name" value="PROKAR_LIPOPROTEIN"/>
    <property type="match status" value="1"/>
</dbReference>
<dbReference type="AlphaFoldDB" id="A0A7G9S050"/>
<reference evidence="1 2" key="1">
    <citation type="submission" date="2020-08" db="EMBL/GenBank/DDBJ databases">
        <title>Genome sequence of Erysipelothrix inopinata DSM 15511T.</title>
        <authorList>
            <person name="Hyun D.-W."/>
            <person name="Bae J.-W."/>
        </authorList>
    </citation>
    <scope>NUCLEOTIDE SEQUENCE [LARGE SCALE GENOMIC DNA]</scope>
    <source>
        <strain evidence="1 2">DSM 15511</strain>
    </source>
</reference>
<dbReference type="RefSeq" id="WP_187534427.1">
    <property type="nucleotide sequence ID" value="NZ_CBCSHU010000001.1"/>
</dbReference>
<dbReference type="Proteomes" id="UP000515928">
    <property type="component" value="Chromosome"/>
</dbReference>
<dbReference type="KEGG" id="eio:H9L01_02335"/>
<proteinExistence type="predicted"/>
<keyword evidence="2" id="KW-1185">Reference proteome</keyword>
<dbReference type="Pfam" id="PF06998">
    <property type="entry name" value="DUF1307"/>
    <property type="match status" value="1"/>
</dbReference>